<dbReference type="EMBL" id="JBEZVI010000005">
    <property type="protein sequence ID" value="MEU3710162.1"/>
    <property type="molecule type" value="Genomic_DNA"/>
</dbReference>
<dbReference type="InterPro" id="IPR046335">
    <property type="entry name" value="LacI/GalR-like_sensor"/>
</dbReference>
<keyword evidence="3" id="KW-0804">Transcription</keyword>
<keyword evidence="7" id="KW-1185">Reference proteome</keyword>
<evidence type="ECO:0000256" key="3">
    <source>
        <dbReference type="ARBA" id="ARBA00023163"/>
    </source>
</evidence>
<dbReference type="Gene3D" id="3.40.50.2300">
    <property type="match status" value="2"/>
</dbReference>
<dbReference type="PRINTS" id="PR00036">
    <property type="entry name" value="HTHLACI"/>
</dbReference>
<evidence type="ECO:0000259" key="5">
    <source>
        <dbReference type="PROSITE" id="PS50932"/>
    </source>
</evidence>
<proteinExistence type="predicted"/>
<feature type="compositionally biased region" description="Low complexity" evidence="4">
    <location>
        <begin position="334"/>
        <end position="367"/>
    </location>
</feature>
<feature type="region of interest" description="Disordered" evidence="4">
    <location>
        <begin position="334"/>
        <end position="401"/>
    </location>
</feature>
<dbReference type="CDD" id="cd01392">
    <property type="entry name" value="HTH_LacI"/>
    <property type="match status" value="1"/>
</dbReference>
<organism evidence="6 7">
    <name type="scientific">Streptomyces catenulae</name>
    <dbReference type="NCBI Taxonomy" id="66875"/>
    <lineage>
        <taxon>Bacteria</taxon>
        <taxon>Bacillati</taxon>
        <taxon>Actinomycetota</taxon>
        <taxon>Actinomycetes</taxon>
        <taxon>Kitasatosporales</taxon>
        <taxon>Streptomycetaceae</taxon>
        <taxon>Streptomyces</taxon>
    </lineage>
</organism>
<gene>
    <name evidence="6" type="ORF">AB0E61_08675</name>
</gene>
<dbReference type="InterPro" id="IPR010982">
    <property type="entry name" value="Lambda_DNA-bd_dom_sf"/>
</dbReference>
<accession>A0ABV2YWN7</accession>
<reference evidence="6 7" key="1">
    <citation type="submission" date="2024-06" db="EMBL/GenBank/DDBJ databases">
        <title>The Natural Products Discovery Center: Release of the First 8490 Sequenced Strains for Exploring Actinobacteria Biosynthetic Diversity.</title>
        <authorList>
            <person name="Kalkreuter E."/>
            <person name="Kautsar S.A."/>
            <person name="Yang D."/>
            <person name="Bader C.D."/>
            <person name="Teijaro C.N."/>
            <person name="Fluegel L."/>
            <person name="Davis C.M."/>
            <person name="Simpson J.R."/>
            <person name="Lauterbach L."/>
            <person name="Steele A.D."/>
            <person name="Gui C."/>
            <person name="Meng S."/>
            <person name="Li G."/>
            <person name="Viehrig K."/>
            <person name="Ye F."/>
            <person name="Su P."/>
            <person name="Kiefer A.F."/>
            <person name="Nichols A."/>
            <person name="Cepeda A.J."/>
            <person name="Yan W."/>
            <person name="Fan B."/>
            <person name="Jiang Y."/>
            <person name="Adhikari A."/>
            <person name="Zheng C.-J."/>
            <person name="Schuster L."/>
            <person name="Cowan T.M."/>
            <person name="Smanski M.J."/>
            <person name="Chevrette M.G."/>
            <person name="De Carvalho L.P.S."/>
            <person name="Shen B."/>
        </authorList>
    </citation>
    <scope>NUCLEOTIDE SEQUENCE [LARGE SCALE GENOMIC DNA]</scope>
    <source>
        <strain evidence="6 7">NPDC033039</strain>
    </source>
</reference>
<feature type="domain" description="HTH lacI-type" evidence="5">
    <location>
        <begin position="3"/>
        <end position="58"/>
    </location>
</feature>
<dbReference type="PANTHER" id="PTHR30146:SF153">
    <property type="entry name" value="LACTOSE OPERON REPRESSOR"/>
    <property type="match status" value="1"/>
</dbReference>
<dbReference type="CDD" id="cd06292">
    <property type="entry name" value="PBP1_AglR_RafR-like"/>
    <property type="match status" value="1"/>
</dbReference>
<sequence length="401" mass="41755">MTARLADIAAQAGVSEATVSRVLNGKPGVSATTRQSVLAALDVLGYERPVRLRQRSAGLVGLITPELENPIFPAFAQVIGQALTRQGYTPVLATQTPGGSTEDELTEMLVDRGVAGIIFVSGLHADTSADMQRYARLRGQGVPFVLINGFSPQVRAPFVSPDDRAAVHLAVTHLAALGHRRIGLALGPRRFVPVQRKIEGFVRAVREQLGLDAAAAERCIEHSLYSLEGGQAAAGALLDRGATAVVCASDMMALGAIRAARQRGLDVPREVSVVGFDDSPLIAFTDPPLTTIRQPVPAMGQAAVRALLEEIGGTPAPHSEFVFHPELVVRGSTASAPRTAADADAAGWPGAAAEPADTATTEPTSPAKRTKIPEPSTPPPVGGGGTSTPRGTQVVANPTRE</sequence>
<evidence type="ECO:0000313" key="7">
    <source>
        <dbReference type="Proteomes" id="UP001550853"/>
    </source>
</evidence>
<dbReference type="Proteomes" id="UP001550853">
    <property type="component" value="Unassembled WGS sequence"/>
</dbReference>
<protein>
    <submittedName>
        <fullName evidence="6">LacI family DNA-binding transcriptional regulator</fullName>
    </submittedName>
</protein>
<comment type="caution">
    <text evidence="6">The sequence shown here is derived from an EMBL/GenBank/DDBJ whole genome shotgun (WGS) entry which is preliminary data.</text>
</comment>
<evidence type="ECO:0000313" key="6">
    <source>
        <dbReference type="EMBL" id="MEU3710162.1"/>
    </source>
</evidence>
<dbReference type="PANTHER" id="PTHR30146">
    <property type="entry name" value="LACI-RELATED TRANSCRIPTIONAL REPRESSOR"/>
    <property type="match status" value="1"/>
</dbReference>
<name>A0ABV2YWN7_9ACTN</name>
<dbReference type="InterPro" id="IPR000843">
    <property type="entry name" value="HTH_LacI"/>
</dbReference>
<dbReference type="Pfam" id="PF00356">
    <property type="entry name" value="LacI"/>
    <property type="match status" value="1"/>
</dbReference>
<dbReference type="Gene3D" id="1.10.260.40">
    <property type="entry name" value="lambda repressor-like DNA-binding domains"/>
    <property type="match status" value="1"/>
</dbReference>
<dbReference type="Pfam" id="PF13377">
    <property type="entry name" value="Peripla_BP_3"/>
    <property type="match status" value="1"/>
</dbReference>
<dbReference type="RefSeq" id="WP_245655164.1">
    <property type="nucleotide sequence ID" value="NZ_JBEZVI010000005.1"/>
</dbReference>
<evidence type="ECO:0000256" key="2">
    <source>
        <dbReference type="ARBA" id="ARBA00023125"/>
    </source>
</evidence>
<evidence type="ECO:0000256" key="4">
    <source>
        <dbReference type="SAM" id="MobiDB-lite"/>
    </source>
</evidence>
<dbReference type="InterPro" id="IPR028082">
    <property type="entry name" value="Peripla_BP_I"/>
</dbReference>
<dbReference type="SMART" id="SM00354">
    <property type="entry name" value="HTH_LACI"/>
    <property type="match status" value="1"/>
</dbReference>
<keyword evidence="2 6" id="KW-0238">DNA-binding</keyword>
<dbReference type="PROSITE" id="PS50932">
    <property type="entry name" value="HTH_LACI_2"/>
    <property type="match status" value="1"/>
</dbReference>
<dbReference type="SUPFAM" id="SSF47413">
    <property type="entry name" value="lambda repressor-like DNA-binding domains"/>
    <property type="match status" value="1"/>
</dbReference>
<dbReference type="SUPFAM" id="SSF53822">
    <property type="entry name" value="Periplasmic binding protein-like I"/>
    <property type="match status" value="1"/>
</dbReference>
<dbReference type="GO" id="GO:0003677">
    <property type="term" value="F:DNA binding"/>
    <property type="evidence" value="ECO:0007669"/>
    <property type="project" value="UniProtKB-KW"/>
</dbReference>
<dbReference type="PROSITE" id="PS00356">
    <property type="entry name" value="HTH_LACI_1"/>
    <property type="match status" value="1"/>
</dbReference>
<keyword evidence="1" id="KW-0805">Transcription regulation</keyword>
<evidence type="ECO:0000256" key="1">
    <source>
        <dbReference type="ARBA" id="ARBA00023015"/>
    </source>
</evidence>